<evidence type="ECO:0008006" key="7">
    <source>
        <dbReference type="Google" id="ProtNLM"/>
    </source>
</evidence>
<name>A0A315VD90_GAMAF</name>
<dbReference type="PANTHER" id="PTHR21331:SF2">
    <property type="entry name" value="BRCA1-ASSOCIATED ATM ACTIVATOR 1"/>
    <property type="match status" value="1"/>
</dbReference>
<protein>
    <recommendedName>
        <fullName evidence="7">BRCA1-associated ATM activator 1</fullName>
    </recommendedName>
</protein>
<comment type="caution">
    <text evidence="5">The sequence shown here is derived from an EMBL/GenBank/DDBJ whole genome shotgun (WGS) entry which is preliminary data.</text>
</comment>
<accession>A0A315VD90</accession>
<evidence type="ECO:0000313" key="6">
    <source>
        <dbReference type="Proteomes" id="UP000250572"/>
    </source>
</evidence>
<gene>
    <name evidence="5" type="ORF">CCH79_00018452</name>
</gene>
<comment type="similarity">
    <text evidence="3">Belongs to the BRAT1 family.</text>
</comment>
<feature type="non-terminal residue" evidence="5">
    <location>
        <position position="805"/>
    </location>
</feature>
<dbReference type="InterPro" id="IPR016024">
    <property type="entry name" value="ARM-type_fold"/>
</dbReference>
<evidence type="ECO:0000256" key="3">
    <source>
        <dbReference type="ARBA" id="ARBA00061308"/>
    </source>
</evidence>
<dbReference type="InterPro" id="IPR011989">
    <property type="entry name" value="ARM-like"/>
</dbReference>
<dbReference type="GO" id="GO:0006974">
    <property type="term" value="P:DNA damage response"/>
    <property type="evidence" value="ECO:0007669"/>
    <property type="project" value="InterPro"/>
</dbReference>
<dbReference type="Proteomes" id="UP000250572">
    <property type="component" value="Unassembled WGS sequence"/>
</dbReference>
<sequence length="805" mass="88365">MDSQCVSILPRVCGVLLVSGSSLPDDTSLEKLLDWFTTIAQTGASLLEACPCLVDFVSKVAFNYASGSSILSFTLKLTGLIGASEDGFKVLKVRLKNLNSPRPGIPFFHPSITHSNVQECSVLKLVFNPHHWQEAGLWEDPCLRIGWIQGLKMILQHSEALCFFAQADLIEPLLQLQTDSSLFVASAANQTLAQVLLLCQSLTSVGHNGSKNKDLEHNSVSVETTQNYSGIITKVSEYLNKSVVLKEISQLSGSQQILRLLAMLLVRVGPPLRDTLLLAVMNSLEELVITSCSQLTVPLMDVILAANSGLRDDSVSKQRLIQLLWFMLNMKKPANVMQAAAAVLHSHQSRTCYLVYLPLCPVIPPSLPTLLESCCYPWTSLLVSPYWMRTPQASDRLPCPQRQIVTAVLMLLRLCCVDSSSSSAGCVEVVRFITGNSKVQKCALEALLVLSKSAGKTLTLPNTAKHPTSLLCRSVYKLVLQKSYQAVIKWVGVCPDLSCITDQLREGFIQAVRKRACDMRWEARDSTVEFLGHLGQAPSCRSFTEQETEPSDVLLGGRSFTVPLLKKALQDPESYVRASSISALAQTLTPSWQEGTALTQEQEDIVTQVQEILFQDSEGFARRAAVKFFIAWLSACSSPSSCWLLMQSVPTVLSQGVADLDWEVKLHTLELAELLLDQAFPDPSPSHPYAVISDQAHRPPIAGQQSDLLSSLKDLVNWGVVSALLCDEKLSILTQSSDHIYNSPLSLLQDILTAAAASSQPGWDPRQELIMDLNLKKPLTKDTTKRSLSSSEDVPQSHVLDDTIQ</sequence>
<dbReference type="GO" id="GO:0008283">
    <property type="term" value="P:cell population proliferation"/>
    <property type="evidence" value="ECO:0007669"/>
    <property type="project" value="InterPro"/>
</dbReference>
<proteinExistence type="inferred from homology"/>
<keyword evidence="6" id="KW-1185">Reference proteome</keyword>
<organism evidence="5 6">
    <name type="scientific">Gambusia affinis</name>
    <name type="common">Western mosquitofish</name>
    <name type="synonym">Heterandria affinis</name>
    <dbReference type="NCBI Taxonomy" id="33528"/>
    <lineage>
        <taxon>Eukaryota</taxon>
        <taxon>Metazoa</taxon>
        <taxon>Chordata</taxon>
        <taxon>Craniata</taxon>
        <taxon>Vertebrata</taxon>
        <taxon>Euteleostomi</taxon>
        <taxon>Actinopterygii</taxon>
        <taxon>Neopterygii</taxon>
        <taxon>Teleostei</taxon>
        <taxon>Neoteleostei</taxon>
        <taxon>Acanthomorphata</taxon>
        <taxon>Ovalentaria</taxon>
        <taxon>Atherinomorphae</taxon>
        <taxon>Cyprinodontiformes</taxon>
        <taxon>Poeciliidae</taxon>
        <taxon>Poeciliinae</taxon>
        <taxon>Gambusia</taxon>
    </lineage>
</organism>
<evidence type="ECO:0000256" key="2">
    <source>
        <dbReference type="ARBA" id="ARBA00022490"/>
    </source>
</evidence>
<dbReference type="GO" id="GO:0005737">
    <property type="term" value="C:cytoplasm"/>
    <property type="evidence" value="ECO:0007669"/>
    <property type="project" value="UniProtKB-SubCell"/>
</dbReference>
<dbReference type="GO" id="GO:0005634">
    <property type="term" value="C:nucleus"/>
    <property type="evidence" value="ECO:0007669"/>
    <property type="project" value="TreeGrafter"/>
</dbReference>
<keyword evidence="2" id="KW-0963">Cytoplasm</keyword>
<evidence type="ECO:0000256" key="4">
    <source>
        <dbReference type="SAM" id="MobiDB-lite"/>
    </source>
</evidence>
<dbReference type="EMBL" id="NHOQ01001910">
    <property type="protein sequence ID" value="PWA21306.1"/>
    <property type="molecule type" value="Genomic_DNA"/>
</dbReference>
<comment type="subcellular location">
    <subcellularLocation>
        <location evidence="1">Cytoplasm</location>
    </subcellularLocation>
</comment>
<dbReference type="InterPro" id="IPR038904">
    <property type="entry name" value="BRAT1"/>
</dbReference>
<dbReference type="PANTHER" id="PTHR21331">
    <property type="entry name" value="BRCA1-ASSOCIATED ATM ACTIVATOR 1"/>
    <property type="match status" value="1"/>
</dbReference>
<reference evidence="5 6" key="1">
    <citation type="journal article" date="2018" name="G3 (Bethesda)">
        <title>A High-Quality Reference Genome for the Invasive Mosquitofish Gambusia affinis Using a Chicago Library.</title>
        <authorList>
            <person name="Hoffberg S.L."/>
            <person name="Troendle N.J."/>
            <person name="Glenn T.C."/>
            <person name="Mahmud O."/>
            <person name="Louha S."/>
            <person name="Chalopin D."/>
            <person name="Bennetzen J.L."/>
            <person name="Mauricio R."/>
        </authorList>
    </citation>
    <scope>NUCLEOTIDE SEQUENCE [LARGE SCALE GENOMIC DNA]</scope>
    <source>
        <strain evidence="5">NE01/NJP1002.9</strain>
        <tissue evidence="5">Muscle</tissue>
    </source>
</reference>
<evidence type="ECO:0000256" key="1">
    <source>
        <dbReference type="ARBA" id="ARBA00004496"/>
    </source>
</evidence>
<dbReference type="SUPFAM" id="SSF48371">
    <property type="entry name" value="ARM repeat"/>
    <property type="match status" value="1"/>
</dbReference>
<dbReference type="AlphaFoldDB" id="A0A315VD90"/>
<feature type="region of interest" description="Disordered" evidence="4">
    <location>
        <begin position="781"/>
        <end position="805"/>
    </location>
</feature>
<dbReference type="Gene3D" id="1.25.10.10">
    <property type="entry name" value="Leucine-rich Repeat Variant"/>
    <property type="match status" value="1"/>
</dbReference>
<evidence type="ECO:0000313" key="5">
    <source>
        <dbReference type="EMBL" id="PWA21306.1"/>
    </source>
</evidence>